<accession>A0AAD9XEZ1</accession>
<comment type="caution">
    <text evidence="1">The sequence shown here is derived from an EMBL/GenBank/DDBJ whole genome shotgun (WGS) entry which is preliminary data.</text>
</comment>
<dbReference type="CDD" id="cd00303">
    <property type="entry name" value="retropepsin_like"/>
    <property type="match status" value="1"/>
</dbReference>
<dbReference type="AlphaFoldDB" id="A0AAD9XEZ1"/>
<evidence type="ECO:0000313" key="2">
    <source>
        <dbReference type="Proteomes" id="UP001280121"/>
    </source>
</evidence>
<dbReference type="Gene3D" id="2.40.70.10">
    <property type="entry name" value="Acid Proteases"/>
    <property type="match status" value="1"/>
</dbReference>
<name>A0AAD9XEZ1_9ROSI</name>
<dbReference type="Pfam" id="PF08284">
    <property type="entry name" value="RVP_2"/>
    <property type="match status" value="1"/>
</dbReference>
<dbReference type="Proteomes" id="UP001280121">
    <property type="component" value="Unassembled WGS sequence"/>
</dbReference>
<dbReference type="InterPro" id="IPR021109">
    <property type="entry name" value="Peptidase_aspartic_dom_sf"/>
</dbReference>
<dbReference type="EMBL" id="JANJYI010000002">
    <property type="protein sequence ID" value="KAK2658290.1"/>
    <property type="molecule type" value="Genomic_DNA"/>
</dbReference>
<protein>
    <submittedName>
        <fullName evidence="1">Uncharacterized protein</fullName>
    </submittedName>
</protein>
<organism evidence="1 2">
    <name type="scientific">Dipteronia dyeriana</name>
    <dbReference type="NCBI Taxonomy" id="168575"/>
    <lineage>
        <taxon>Eukaryota</taxon>
        <taxon>Viridiplantae</taxon>
        <taxon>Streptophyta</taxon>
        <taxon>Embryophyta</taxon>
        <taxon>Tracheophyta</taxon>
        <taxon>Spermatophyta</taxon>
        <taxon>Magnoliopsida</taxon>
        <taxon>eudicotyledons</taxon>
        <taxon>Gunneridae</taxon>
        <taxon>Pentapetalae</taxon>
        <taxon>rosids</taxon>
        <taxon>malvids</taxon>
        <taxon>Sapindales</taxon>
        <taxon>Sapindaceae</taxon>
        <taxon>Hippocastanoideae</taxon>
        <taxon>Acereae</taxon>
        <taxon>Dipteronia</taxon>
    </lineage>
</organism>
<gene>
    <name evidence="1" type="ORF">Ddye_004823</name>
</gene>
<proteinExistence type="predicted"/>
<keyword evidence="2" id="KW-1185">Reference proteome</keyword>
<reference evidence="1" key="1">
    <citation type="journal article" date="2023" name="Plant J.">
        <title>Genome sequences and population genomics provide insights into the demographic history, inbreeding, and mutation load of two 'living fossil' tree species of Dipteronia.</title>
        <authorList>
            <person name="Feng Y."/>
            <person name="Comes H.P."/>
            <person name="Chen J."/>
            <person name="Zhu S."/>
            <person name="Lu R."/>
            <person name="Zhang X."/>
            <person name="Li P."/>
            <person name="Qiu J."/>
            <person name="Olsen K.M."/>
            <person name="Qiu Y."/>
        </authorList>
    </citation>
    <scope>NUCLEOTIDE SEQUENCE</scope>
    <source>
        <strain evidence="1">KIB01</strain>
    </source>
</reference>
<sequence>MKMKEVISEQQVLILIDLDATHNFISVNLVQKLKLPITRTEAYGVAMGTGDSAKGKGIYKGVTLHLKGINIVEDFSPLGLGSSDVIWEYNGWQHWA</sequence>
<evidence type="ECO:0000313" key="1">
    <source>
        <dbReference type="EMBL" id="KAK2658290.1"/>
    </source>
</evidence>